<evidence type="ECO:0000313" key="3">
    <source>
        <dbReference type="Proteomes" id="UP000615446"/>
    </source>
</evidence>
<protein>
    <submittedName>
        <fullName evidence="2">Uncharacterized protein</fullName>
    </submittedName>
</protein>
<dbReference type="EMBL" id="BLAL01000262">
    <property type="protein sequence ID" value="GES97991.1"/>
    <property type="molecule type" value="Genomic_DNA"/>
</dbReference>
<evidence type="ECO:0000313" key="2">
    <source>
        <dbReference type="EMBL" id="GES97991.1"/>
    </source>
</evidence>
<dbReference type="AlphaFoldDB" id="A0A8H3M567"/>
<comment type="caution">
    <text evidence="2">The sequence shown here is derived from an EMBL/GenBank/DDBJ whole genome shotgun (WGS) entry which is preliminary data.</text>
</comment>
<name>A0A8H3M567_9GLOM</name>
<sequence length="182" mass="20462">MENQDLLIKLAKKPFNSDPLHETTEIQDIQSTPPTKQTVNSDSLYEAVSLAKQTDSDSLHETAAVQDLQLTPPAKQTVNSYSLHEAVIIQNVPSTSPADSDSITAIPSTKIINLNGSNEISRDITFIKRKHIGRAFRKSQHLVIKQLKELPPQEVTENETVDDFFHGVKLMETFDVQIFPWR</sequence>
<feature type="region of interest" description="Disordered" evidence="1">
    <location>
        <begin position="16"/>
        <end position="40"/>
    </location>
</feature>
<gene>
    <name evidence="2" type="ORF">RCL2_002455300</name>
</gene>
<proteinExistence type="predicted"/>
<feature type="compositionally biased region" description="Polar residues" evidence="1">
    <location>
        <begin position="26"/>
        <end position="40"/>
    </location>
</feature>
<accession>A0A8H3M567</accession>
<dbReference type="Proteomes" id="UP000615446">
    <property type="component" value="Unassembled WGS sequence"/>
</dbReference>
<reference evidence="2" key="1">
    <citation type="submission" date="2019-10" db="EMBL/GenBank/DDBJ databases">
        <title>Conservation and host-specific expression of non-tandemly repeated heterogenous ribosome RNA gene in arbuscular mycorrhizal fungi.</title>
        <authorList>
            <person name="Maeda T."/>
            <person name="Kobayashi Y."/>
            <person name="Nakagawa T."/>
            <person name="Ezawa T."/>
            <person name="Yamaguchi K."/>
            <person name="Bino T."/>
            <person name="Nishimoto Y."/>
            <person name="Shigenobu S."/>
            <person name="Kawaguchi M."/>
        </authorList>
    </citation>
    <scope>NUCLEOTIDE SEQUENCE</scope>
    <source>
        <strain evidence="2">HR1</strain>
    </source>
</reference>
<organism evidence="2 3">
    <name type="scientific">Rhizophagus clarus</name>
    <dbReference type="NCBI Taxonomy" id="94130"/>
    <lineage>
        <taxon>Eukaryota</taxon>
        <taxon>Fungi</taxon>
        <taxon>Fungi incertae sedis</taxon>
        <taxon>Mucoromycota</taxon>
        <taxon>Glomeromycotina</taxon>
        <taxon>Glomeromycetes</taxon>
        <taxon>Glomerales</taxon>
        <taxon>Glomeraceae</taxon>
        <taxon>Rhizophagus</taxon>
    </lineage>
</organism>
<evidence type="ECO:0000256" key="1">
    <source>
        <dbReference type="SAM" id="MobiDB-lite"/>
    </source>
</evidence>